<evidence type="ECO:0000256" key="7">
    <source>
        <dbReference type="ARBA" id="ARBA00023242"/>
    </source>
</evidence>
<keyword evidence="6" id="KW-0175">Coiled coil</keyword>
<dbReference type="PANTHER" id="PTHR21738">
    <property type="entry name" value="RIBOSOMAL RNA PROCESSING PROTEIN 36 HOMOLOG"/>
    <property type="match status" value="1"/>
</dbReference>
<accession>A0ABR0HQ38</accession>
<dbReference type="EMBL" id="JAFFHB010000002">
    <property type="protein sequence ID" value="KAK4670205.1"/>
    <property type="molecule type" value="Genomic_DNA"/>
</dbReference>
<dbReference type="PANTHER" id="PTHR21738:SF0">
    <property type="entry name" value="RIBOSOMAL RNA PROCESSING PROTEIN 36 HOMOLOG"/>
    <property type="match status" value="1"/>
</dbReference>
<comment type="similarity">
    <text evidence="2 10">Belongs to the RRP36 family.</text>
</comment>
<dbReference type="RefSeq" id="XP_062768875.1">
    <property type="nucleotide sequence ID" value="XM_062910010.1"/>
</dbReference>
<feature type="compositionally biased region" description="Low complexity" evidence="11">
    <location>
        <begin position="114"/>
        <end position="132"/>
    </location>
</feature>
<keyword evidence="5 10" id="KW-0698">rRNA processing</keyword>
<protein>
    <recommendedName>
        <fullName evidence="10">rRNA biogenesis protein RRP36</fullName>
    </recommendedName>
</protein>
<evidence type="ECO:0000256" key="1">
    <source>
        <dbReference type="ARBA" id="ARBA00004604"/>
    </source>
</evidence>
<gene>
    <name evidence="12" type="primary">RRP36</name>
    <name evidence="12" type="ORF">QC763_209620</name>
</gene>
<dbReference type="Pfam" id="PF06102">
    <property type="entry name" value="RRP36"/>
    <property type="match status" value="1"/>
</dbReference>
<evidence type="ECO:0000256" key="8">
    <source>
        <dbReference type="ARBA" id="ARBA00023274"/>
    </source>
</evidence>
<dbReference type="Proteomes" id="UP001326199">
    <property type="component" value="Unassembled WGS sequence"/>
</dbReference>
<keyword evidence="4 10" id="KW-0690">Ribosome biogenesis</keyword>
<evidence type="ECO:0000256" key="9">
    <source>
        <dbReference type="ARBA" id="ARBA00025053"/>
    </source>
</evidence>
<keyword evidence="13" id="KW-1185">Reference proteome</keyword>
<evidence type="ECO:0000256" key="3">
    <source>
        <dbReference type="ARBA" id="ARBA00011167"/>
    </source>
</evidence>
<evidence type="ECO:0000256" key="10">
    <source>
        <dbReference type="RuleBase" id="RU368027"/>
    </source>
</evidence>
<comment type="subunit">
    <text evidence="3 10">Associates with 90S and pre-40S pre-ribosomal particles.</text>
</comment>
<feature type="compositionally biased region" description="Basic and acidic residues" evidence="11">
    <location>
        <begin position="245"/>
        <end position="273"/>
    </location>
</feature>
<evidence type="ECO:0000256" key="5">
    <source>
        <dbReference type="ARBA" id="ARBA00022552"/>
    </source>
</evidence>
<feature type="compositionally biased region" description="Acidic residues" evidence="11">
    <location>
        <begin position="25"/>
        <end position="38"/>
    </location>
</feature>
<organism evidence="12 13">
    <name type="scientific">Podospora pseudopauciseta</name>
    <dbReference type="NCBI Taxonomy" id="2093780"/>
    <lineage>
        <taxon>Eukaryota</taxon>
        <taxon>Fungi</taxon>
        <taxon>Dikarya</taxon>
        <taxon>Ascomycota</taxon>
        <taxon>Pezizomycotina</taxon>
        <taxon>Sordariomycetes</taxon>
        <taxon>Sordariomycetidae</taxon>
        <taxon>Sordariales</taxon>
        <taxon>Podosporaceae</taxon>
        <taxon>Podospora</taxon>
    </lineage>
</organism>
<name>A0ABR0HQ38_9PEZI</name>
<evidence type="ECO:0000256" key="4">
    <source>
        <dbReference type="ARBA" id="ARBA00022517"/>
    </source>
</evidence>
<reference evidence="12 13" key="1">
    <citation type="journal article" date="2023" name="bioRxiv">
        <title>High-quality genome assemblies of four members of thePodospora anserinaspecies complex.</title>
        <authorList>
            <person name="Ament-Velasquez S.L."/>
            <person name="Vogan A.A."/>
            <person name="Wallerman O."/>
            <person name="Hartmann F."/>
            <person name="Gautier V."/>
            <person name="Silar P."/>
            <person name="Giraud T."/>
            <person name="Johannesson H."/>
        </authorList>
    </citation>
    <scope>NUCLEOTIDE SEQUENCE [LARGE SCALE GENOMIC DNA]</scope>
    <source>
        <strain evidence="12 13">CBS 411.78</strain>
    </source>
</reference>
<feature type="compositionally biased region" description="Acidic residues" evidence="11">
    <location>
        <begin position="62"/>
        <end position="83"/>
    </location>
</feature>
<sequence length="332" mass="38128">MSSVKRKQPPATLLQRRVRPRYEPEPESDVEEMSDAPSEEGAGFDSEEDEDMSEAEMRSGSDEENSELGSDPEDSEDESEDDTPQPSHQLSFGALAKAQAALGDKLNRRKRRSSSAASEASSSRGNNNNNDNKFSLEKNHKKPLEKPSRTSKHAPVELSSKRQVSRRRDFLLDPTSTKPQHRDPRFFAPSTMSATSKIDEIKARKAYAFLDEYREKEMQELRVAIKKSKNAEEKEKLQKALLSMESKKKAQERKDKAQKVLDEHKKKEKELVRQGKNPFYLKRSEQKKRVVVETFKGMKKGQVDKAIERRRKKVAGKEKKLLPWARRTVEDR</sequence>
<comment type="function">
    <text evidence="9 10">Component of the 90S pre-ribosome involved in the maturation of rRNAs. Required for early cleavages of the pre-RNAs in the 40S ribosomal subunit maturation pathway.</text>
</comment>
<proteinExistence type="inferred from homology"/>
<evidence type="ECO:0000256" key="2">
    <source>
        <dbReference type="ARBA" id="ARBA00009418"/>
    </source>
</evidence>
<evidence type="ECO:0000256" key="11">
    <source>
        <dbReference type="SAM" id="MobiDB-lite"/>
    </source>
</evidence>
<comment type="caution">
    <text evidence="12">The sequence shown here is derived from an EMBL/GenBank/DDBJ whole genome shotgun (WGS) entry which is preliminary data.</text>
</comment>
<dbReference type="GeneID" id="87930353"/>
<feature type="compositionally biased region" description="Basic and acidic residues" evidence="11">
    <location>
        <begin position="134"/>
        <end position="148"/>
    </location>
</feature>
<comment type="subcellular location">
    <subcellularLocation>
        <location evidence="1 10">Nucleus</location>
        <location evidence="1 10">Nucleolus</location>
    </subcellularLocation>
</comment>
<evidence type="ECO:0000313" key="12">
    <source>
        <dbReference type="EMBL" id="KAK4670205.1"/>
    </source>
</evidence>
<dbReference type="InterPro" id="IPR009292">
    <property type="entry name" value="RRP36"/>
</dbReference>
<evidence type="ECO:0000313" key="13">
    <source>
        <dbReference type="Proteomes" id="UP001326199"/>
    </source>
</evidence>
<feature type="region of interest" description="Disordered" evidence="11">
    <location>
        <begin position="1"/>
        <end position="191"/>
    </location>
</feature>
<feature type="compositionally biased region" description="Acidic residues" evidence="11">
    <location>
        <begin position="45"/>
        <end position="54"/>
    </location>
</feature>
<feature type="region of interest" description="Disordered" evidence="11">
    <location>
        <begin position="243"/>
        <end position="275"/>
    </location>
</feature>
<evidence type="ECO:0000256" key="6">
    <source>
        <dbReference type="ARBA" id="ARBA00023054"/>
    </source>
</evidence>
<keyword evidence="8 10" id="KW-0687">Ribonucleoprotein</keyword>
<keyword evidence="7 10" id="KW-0539">Nucleus</keyword>